<feature type="compositionally biased region" description="Low complexity" evidence="1">
    <location>
        <begin position="86"/>
        <end position="97"/>
    </location>
</feature>
<dbReference type="AlphaFoldDB" id="A0A816RCM3"/>
<sequence>MVAQLPQRVLPARLALRQHQHQRLALPVPRQHQHQRLALPVPRQHQQHQQQLQRLLQQQQHQQQLQRLLQQQQQLQLRRPRRQHPQQRQQRPALLAHQQHRRPQHQVRTTTTTTSTTSVTTSTTTTTTTSTAAPTTWPYTATTVTCSSTSATSCSTTTTLVASCQSYEVSWNNRCYYLDGSGGACASGYTLGTNAVLTCIATQFVGKTYRSVTSSNCCIWTADTYEWYGMGSNCNSAGTFSAGPVVNGAGCANAQNHNTGHLTLCSTV</sequence>
<accession>A0A816RCM3</accession>
<name>A0A816RCM3_9BILA</name>
<proteinExistence type="predicted"/>
<evidence type="ECO:0000313" key="2">
    <source>
        <dbReference type="EMBL" id="CAF2073365.1"/>
    </source>
</evidence>
<dbReference type="EMBL" id="CAJNRG010005186">
    <property type="protein sequence ID" value="CAF2073365.1"/>
    <property type="molecule type" value="Genomic_DNA"/>
</dbReference>
<gene>
    <name evidence="2" type="ORF">XDN619_LOCUS13042</name>
</gene>
<feature type="compositionally biased region" description="Low complexity" evidence="1">
    <location>
        <begin position="106"/>
        <end position="131"/>
    </location>
</feature>
<comment type="caution">
    <text evidence="2">The sequence shown here is derived from an EMBL/GenBank/DDBJ whole genome shotgun (WGS) entry which is preliminary data.</text>
</comment>
<reference evidence="2" key="1">
    <citation type="submission" date="2021-02" db="EMBL/GenBank/DDBJ databases">
        <authorList>
            <person name="Nowell W R."/>
        </authorList>
    </citation>
    <scope>NUCLEOTIDE SEQUENCE</scope>
</reference>
<evidence type="ECO:0000313" key="3">
    <source>
        <dbReference type="Proteomes" id="UP000663887"/>
    </source>
</evidence>
<dbReference type="Proteomes" id="UP000663887">
    <property type="component" value="Unassembled WGS sequence"/>
</dbReference>
<organism evidence="2 3">
    <name type="scientific">Rotaria magnacalcarata</name>
    <dbReference type="NCBI Taxonomy" id="392030"/>
    <lineage>
        <taxon>Eukaryota</taxon>
        <taxon>Metazoa</taxon>
        <taxon>Spiralia</taxon>
        <taxon>Gnathifera</taxon>
        <taxon>Rotifera</taxon>
        <taxon>Eurotatoria</taxon>
        <taxon>Bdelloidea</taxon>
        <taxon>Philodinida</taxon>
        <taxon>Philodinidae</taxon>
        <taxon>Rotaria</taxon>
    </lineage>
</organism>
<feature type="region of interest" description="Disordered" evidence="1">
    <location>
        <begin position="71"/>
        <end position="131"/>
    </location>
</feature>
<protein>
    <submittedName>
        <fullName evidence="2">Uncharacterized protein</fullName>
    </submittedName>
</protein>
<evidence type="ECO:0000256" key="1">
    <source>
        <dbReference type="SAM" id="MobiDB-lite"/>
    </source>
</evidence>